<dbReference type="InterPro" id="IPR012332">
    <property type="entry name" value="Autotransporter_pectin_lyase_C"/>
</dbReference>
<keyword evidence="2" id="KW-1133">Transmembrane helix</keyword>
<dbReference type="InterPro" id="IPR013425">
    <property type="entry name" value="Autotrns_rpt"/>
</dbReference>
<evidence type="ECO:0000256" key="2">
    <source>
        <dbReference type="SAM" id="Phobius"/>
    </source>
</evidence>
<evidence type="ECO:0000313" key="5">
    <source>
        <dbReference type="Proteomes" id="UP001595690"/>
    </source>
</evidence>
<feature type="chain" id="PRO_5047381441" evidence="3">
    <location>
        <begin position="27"/>
        <end position="724"/>
    </location>
</feature>
<keyword evidence="2" id="KW-0812">Transmembrane</keyword>
<dbReference type="Pfam" id="PF12951">
    <property type="entry name" value="PATR"/>
    <property type="match status" value="2"/>
</dbReference>
<proteinExistence type="predicted"/>
<feature type="signal peptide" evidence="3">
    <location>
        <begin position="1"/>
        <end position="26"/>
    </location>
</feature>
<dbReference type="Gene3D" id="2.160.20.20">
    <property type="match status" value="1"/>
</dbReference>
<organism evidence="4 5">
    <name type="scientific">Lentzea rhizosphaerae</name>
    <dbReference type="NCBI Taxonomy" id="2041025"/>
    <lineage>
        <taxon>Bacteria</taxon>
        <taxon>Bacillati</taxon>
        <taxon>Actinomycetota</taxon>
        <taxon>Actinomycetes</taxon>
        <taxon>Pseudonocardiales</taxon>
        <taxon>Pseudonocardiaceae</taxon>
        <taxon>Lentzea</taxon>
    </lineage>
</organism>
<keyword evidence="1 3" id="KW-0732">Signal</keyword>
<dbReference type="Proteomes" id="UP001595690">
    <property type="component" value="Unassembled WGS sequence"/>
</dbReference>
<gene>
    <name evidence="4" type="ORF">ACFOWZ_03120</name>
</gene>
<dbReference type="SUPFAM" id="SSF51126">
    <property type="entry name" value="Pectin lyase-like"/>
    <property type="match status" value="1"/>
</dbReference>
<name>A0ABV8BKT4_9PSEU</name>
<dbReference type="RefSeq" id="WP_382368264.1">
    <property type="nucleotide sequence ID" value="NZ_JBHRZI010000004.1"/>
</dbReference>
<accession>A0ABV8BKT4</accession>
<dbReference type="EMBL" id="JBHRZI010000004">
    <property type="protein sequence ID" value="MFC3890450.1"/>
    <property type="molecule type" value="Genomic_DNA"/>
</dbReference>
<reference evidence="5" key="1">
    <citation type="journal article" date="2019" name="Int. J. Syst. Evol. Microbiol.">
        <title>The Global Catalogue of Microorganisms (GCM) 10K type strain sequencing project: providing services to taxonomists for standard genome sequencing and annotation.</title>
        <authorList>
            <consortium name="The Broad Institute Genomics Platform"/>
            <consortium name="The Broad Institute Genome Sequencing Center for Infectious Disease"/>
            <person name="Wu L."/>
            <person name="Ma J."/>
        </authorList>
    </citation>
    <scope>NUCLEOTIDE SEQUENCE [LARGE SCALE GENOMIC DNA]</scope>
    <source>
        <strain evidence="5">CGMCC 4.7405</strain>
    </source>
</reference>
<comment type="caution">
    <text evidence="4">The sequence shown here is derived from an EMBL/GenBank/DDBJ whole genome shotgun (WGS) entry which is preliminary data.</text>
</comment>
<keyword evidence="2" id="KW-0472">Membrane</keyword>
<keyword evidence="5" id="KW-1185">Reference proteome</keyword>
<sequence>MRAQPGGSAAVIALLLAALSAPGAVAQPGGRDVTADVRANKNIILSGDTVVRLPGGVTTYTGVISGEGVFTVGGTGTLVLVKNSDFTLPKDRQRQKIRTVGGNHPVTTIENPDPPAVVVQRGATLQYGSGSGGDGVIAHYTRAPEVSLNTLNHQVDGTLDLAVHSRLNLGVISGSGLVKQRRGTWPGIDLPGTHPFTGTLYVGTGADYGSLHYLTSMAKVRKVVNQGSFIHNAPDAEVVTDAADIYSQYYGNDINFHTWGSGVVRMSGVYSWSDNGSDTDPALSDPSRNFTTVPHRDNKRGINIEGATVTWGDGTHNRFFLPGNENTVYINMHAERNGTRSVLTFDYNGPVTLDAPISGGKYHDTMAEVGRGDVVIAATRGNAVTFTAPQNYDGNTTIGEGASLRLGDGSPQGDSALLSTGKIVDNGELILQNAAKGLQLGRISGKGSLTQAGPATTTLTGDLTYQGKTTVKAGTLALTGGTLAASAAVDLPVSGTTLDLAGDQTLNNLSGAEGSTVKAAGAVTLHATTATTFGGTMTAGSVTKTGAETLTLTGLVQAKQLTVEPAAPLRASGTVEGDVDNAGTVAAAGLTVRGAYTQRPGARLTGSRMNVTGAVTLAGTLEADGSGVIIDNQGTGQVNGTFDGLPEGAAVGAFRITYRGGDGNDVVLTDGSGTSGTDTVAQAATTSGSGSWWWWFAMAGALVLLIAVLWFLRRSRRERARVAD</sequence>
<dbReference type="NCBIfam" id="TIGR02601">
    <property type="entry name" value="autotrns_rpt"/>
    <property type="match status" value="1"/>
</dbReference>
<evidence type="ECO:0000256" key="1">
    <source>
        <dbReference type="ARBA" id="ARBA00022729"/>
    </source>
</evidence>
<dbReference type="InterPro" id="IPR011050">
    <property type="entry name" value="Pectin_lyase_fold/virulence"/>
</dbReference>
<evidence type="ECO:0000256" key="3">
    <source>
        <dbReference type="SAM" id="SignalP"/>
    </source>
</evidence>
<evidence type="ECO:0000313" key="4">
    <source>
        <dbReference type="EMBL" id="MFC3890450.1"/>
    </source>
</evidence>
<protein>
    <submittedName>
        <fullName evidence="4">Autotransporter-associated beta strand repeat-containing protein</fullName>
    </submittedName>
</protein>
<feature type="transmembrane region" description="Helical" evidence="2">
    <location>
        <begin position="692"/>
        <end position="712"/>
    </location>
</feature>